<dbReference type="PROSITE" id="PS50056">
    <property type="entry name" value="TYR_PHOSPHATASE_2"/>
    <property type="match status" value="1"/>
</dbReference>
<organism evidence="2 3">
    <name type="scientific">Cephalotrichum gorgonifer</name>
    <dbReference type="NCBI Taxonomy" id="2041049"/>
    <lineage>
        <taxon>Eukaryota</taxon>
        <taxon>Fungi</taxon>
        <taxon>Dikarya</taxon>
        <taxon>Ascomycota</taxon>
        <taxon>Pezizomycotina</taxon>
        <taxon>Sordariomycetes</taxon>
        <taxon>Hypocreomycetidae</taxon>
        <taxon>Microascales</taxon>
        <taxon>Microascaceae</taxon>
        <taxon>Cephalotrichum</taxon>
    </lineage>
</organism>
<protein>
    <recommendedName>
        <fullName evidence="1">Tyrosine specific protein phosphatases domain-containing protein</fullName>
    </recommendedName>
</protein>
<proteinExistence type="predicted"/>
<accession>A0AAE8N8F8</accession>
<gene>
    <name evidence="2" type="ORF">DNG_10489</name>
</gene>
<dbReference type="Proteomes" id="UP001187682">
    <property type="component" value="Unassembled WGS sequence"/>
</dbReference>
<dbReference type="Pfam" id="PF13350">
    <property type="entry name" value="Y_phosphatase3"/>
    <property type="match status" value="1"/>
</dbReference>
<feature type="domain" description="Tyrosine specific protein phosphatases" evidence="1">
    <location>
        <begin position="117"/>
        <end position="194"/>
    </location>
</feature>
<dbReference type="PROSITE" id="PS00383">
    <property type="entry name" value="TYR_PHOSPHATASE_1"/>
    <property type="match status" value="1"/>
</dbReference>
<dbReference type="InterPro" id="IPR016130">
    <property type="entry name" value="Tyr_Pase_AS"/>
</dbReference>
<reference evidence="2" key="1">
    <citation type="submission" date="2018-03" db="EMBL/GenBank/DDBJ databases">
        <authorList>
            <person name="Guldener U."/>
        </authorList>
    </citation>
    <scope>NUCLEOTIDE SEQUENCE</scope>
</reference>
<evidence type="ECO:0000313" key="2">
    <source>
        <dbReference type="EMBL" id="SPO07794.1"/>
    </source>
</evidence>
<dbReference type="InterPro" id="IPR026893">
    <property type="entry name" value="Tyr/Ser_Pase_IphP-type"/>
</dbReference>
<dbReference type="Gene3D" id="3.90.190.10">
    <property type="entry name" value="Protein tyrosine phosphatase superfamily"/>
    <property type="match status" value="1"/>
</dbReference>
<evidence type="ECO:0000313" key="3">
    <source>
        <dbReference type="Proteomes" id="UP001187682"/>
    </source>
</evidence>
<dbReference type="SUPFAM" id="SSF52799">
    <property type="entry name" value="(Phosphotyrosine protein) phosphatases II"/>
    <property type="match status" value="1"/>
</dbReference>
<keyword evidence="3" id="KW-1185">Reference proteome</keyword>
<dbReference type="PANTHER" id="PTHR31126">
    <property type="entry name" value="TYROSINE-PROTEIN PHOSPHATASE"/>
    <property type="match status" value="1"/>
</dbReference>
<evidence type="ECO:0000259" key="1">
    <source>
        <dbReference type="PROSITE" id="PS50056"/>
    </source>
</evidence>
<dbReference type="EMBL" id="ONZQ02000029">
    <property type="protein sequence ID" value="SPO07794.1"/>
    <property type="molecule type" value="Genomic_DNA"/>
</dbReference>
<sequence length="263" mass="29144">METIPAQVGGLFNLRDLGGYWTTGDASVRRNFIYRCGNLHHINTTGWETLREMGVSVIIDFTSAGESRIFSGAAAEPEVPDWVQVIRIPFSDRPLCLDRETEKYKGYRDAGNLAIAEQYLKTLQTKPGVIRQVLLCILARQQSTILIHCALGKDRTGIISALLLSLAGVPDPVVATEYSHSGPCLEHLRPRIIQLARATDPDVRDVAGLATFSIQCSEEIMGSTLDLVKENFGGVYEYVRDYCHLSVETIDEIKAALLTHPER</sequence>
<dbReference type="PANTHER" id="PTHR31126:SF1">
    <property type="entry name" value="TYROSINE SPECIFIC PROTEIN PHOSPHATASES DOMAIN-CONTAINING PROTEIN"/>
    <property type="match status" value="1"/>
</dbReference>
<comment type="caution">
    <text evidence="2">The sequence shown here is derived from an EMBL/GenBank/DDBJ whole genome shotgun (WGS) entry which is preliminary data.</text>
</comment>
<dbReference type="InterPro" id="IPR000387">
    <property type="entry name" value="Tyr_Pase_dom"/>
</dbReference>
<name>A0AAE8N8F8_9PEZI</name>
<dbReference type="AlphaFoldDB" id="A0AAE8N8F8"/>
<dbReference type="InterPro" id="IPR029021">
    <property type="entry name" value="Prot-tyrosine_phosphatase-like"/>
</dbReference>
<dbReference type="GO" id="GO:0004721">
    <property type="term" value="F:phosphoprotein phosphatase activity"/>
    <property type="evidence" value="ECO:0007669"/>
    <property type="project" value="InterPro"/>
</dbReference>